<name>A0AAV9SK97_9TELE</name>
<feature type="compositionally biased region" description="Low complexity" evidence="1">
    <location>
        <begin position="98"/>
        <end position="109"/>
    </location>
</feature>
<gene>
    <name evidence="2" type="ORF">CRENBAI_011442</name>
</gene>
<protein>
    <recommendedName>
        <fullName evidence="4">Microtubule-actin cross-linking factor 1</fullName>
    </recommendedName>
</protein>
<dbReference type="AlphaFoldDB" id="A0AAV9SK97"/>
<reference evidence="2 3" key="1">
    <citation type="submission" date="2021-06" db="EMBL/GenBank/DDBJ databases">
        <authorList>
            <person name="Palmer J.M."/>
        </authorList>
    </citation>
    <scope>NUCLEOTIDE SEQUENCE [LARGE SCALE GENOMIC DNA]</scope>
    <source>
        <strain evidence="2 3">MEX-2019</strain>
        <tissue evidence="2">Muscle</tissue>
    </source>
</reference>
<dbReference type="EMBL" id="JAHHUM010000292">
    <property type="protein sequence ID" value="KAK5621854.1"/>
    <property type="molecule type" value="Genomic_DNA"/>
</dbReference>
<organism evidence="2 3">
    <name type="scientific">Crenichthys baileyi</name>
    <name type="common">White River springfish</name>
    <dbReference type="NCBI Taxonomy" id="28760"/>
    <lineage>
        <taxon>Eukaryota</taxon>
        <taxon>Metazoa</taxon>
        <taxon>Chordata</taxon>
        <taxon>Craniata</taxon>
        <taxon>Vertebrata</taxon>
        <taxon>Euteleostomi</taxon>
        <taxon>Actinopterygii</taxon>
        <taxon>Neopterygii</taxon>
        <taxon>Teleostei</taxon>
        <taxon>Neoteleostei</taxon>
        <taxon>Acanthomorphata</taxon>
        <taxon>Ovalentaria</taxon>
        <taxon>Atherinomorphae</taxon>
        <taxon>Cyprinodontiformes</taxon>
        <taxon>Goodeidae</taxon>
        <taxon>Crenichthys</taxon>
    </lineage>
</organism>
<evidence type="ECO:0008006" key="4">
    <source>
        <dbReference type="Google" id="ProtNLM"/>
    </source>
</evidence>
<keyword evidence="3" id="KW-1185">Reference proteome</keyword>
<evidence type="ECO:0000256" key="1">
    <source>
        <dbReference type="SAM" id="MobiDB-lite"/>
    </source>
</evidence>
<comment type="caution">
    <text evidence="2">The sequence shown here is derived from an EMBL/GenBank/DDBJ whole genome shotgun (WGS) entry which is preliminary data.</text>
</comment>
<accession>A0AAV9SK97</accession>
<evidence type="ECO:0000313" key="2">
    <source>
        <dbReference type="EMBL" id="KAK5621854.1"/>
    </source>
</evidence>
<dbReference type="Proteomes" id="UP001311232">
    <property type="component" value="Unassembled WGS sequence"/>
</dbReference>
<evidence type="ECO:0000313" key="3">
    <source>
        <dbReference type="Proteomes" id="UP001311232"/>
    </source>
</evidence>
<feature type="region of interest" description="Disordered" evidence="1">
    <location>
        <begin position="1"/>
        <end position="109"/>
    </location>
</feature>
<sequence length="350" mass="38285">MWAAAGDSSALQNGSVPVGPPEHLAGRKLQDAGAAPSAEEDGGSPSPGGLKWGEGSAADRPLRRFTWSQNGRSPAGFSNMEEVQDKPRRRPLVRAASEESSSDLSSISCSPFPGDTLPWNLPKHHRMKRSKSASGDVLDPAERAVIRIAGETLVAFGQSFTVLLLLCESWQRFITGAEDGEGNGTEREMSPRKTELEARSAQLQGIIALLLIKCGDPDEPAAVETVENQQEGHGTNGRRCPGAFFYIIWMMRFISRGTRVHDGKEGEQKASGASVSHCCSTYRFLTNQSPECRETRPHYHSLLHCQAMFMSITDPGQRQPEEQDYVRAYENVREKYKGNSNTSALLQGSH</sequence>
<proteinExistence type="predicted"/>